<name>A0ACC1CSQ4_9NEOP</name>
<dbReference type="EMBL" id="CM034403">
    <property type="protein sequence ID" value="KAJ0174719.1"/>
    <property type="molecule type" value="Genomic_DNA"/>
</dbReference>
<evidence type="ECO:0000313" key="2">
    <source>
        <dbReference type="Proteomes" id="UP000824533"/>
    </source>
</evidence>
<reference evidence="1 2" key="1">
    <citation type="journal article" date="2021" name="Front. Genet.">
        <title>Chromosome-Level Genome Assembly Reveals Significant Gene Expansion in the Toll and IMD Signaling Pathways of Dendrolimus kikuchii.</title>
        <authorList>
            <person name="Zhou J."/>
            <person name="Wu P."/>
            <person name="Xiong Z."/>
            <person name="Liu N."/>
            <person name="Zhao N."/>
            <person name="Ji M."/>
            <person name="Qiu Y."/>
            <person name="Yang B."/>
        </authorList>
    </citation>
    <scope>NUCLEOTIDE SEQUENCE [LARGE SCALE GENOMIC DNA]</scope>
    <source>
        <strain evidence="1">Ann1</strain>
    </source>
</reference>
<accession>A0ACC1CSQ4</accession>
<comment type="caution">
    <text evidence="1">The sequence shown here is derived from an EMBL/GenBank/DDBJ whole genome shotgun (WGS) entry which is preliminary data.</text>
</comment>
<organism evidence="1 2">
    <name type="scientific">Dendrolimus kikuchii</name>
    <dbReference type="NCBI Taxonomy" id="765133"/>
    <lineage>
        <taxon>Eukaryota</taxon>
        <taxon>Metazoa</taxon>
        <taxon>Ecdysozoa</taxon>
        <taxon>Arthropoda</taxon>
        <taxon>Hexapoda</taxon>
        <taxon>Insecta</taxon>
        <taxon>Pterygota</taxon>
        <taxon>Neoptera</taxon>
        <taxon>Endopterygota</taxon>
        <taxon>Lepidoptera</taxon>
        <taxon>Glossata</taxon>
        <taxon>Ditrysia</taxon>
        <taxon>Bombycoidea</taxon>
        <taxon>Lasiocampidae</taxon>
        <taxon>Dendrolimus</taxon>
    </lineage>
</organism>
<sequence length="327" mass="37989">MSSSDLDIDLFTFVIFEIKSSLTSDGQRSEKFFRKDYHYLDGPKSFYKIHKTYENWIDAKNLCKLEGASLFYPENESETDAVIEFWNRTESHNNFDWIYVGISSRFAKNTFTTTEGRSIYDFQMQWAAWEPNNSTGFDDCTVFSKSRKTIYDDICTKTLPFICKKTLASLDWNERCSGPDNGFIYNDTLDKCYKFHGTPMSWRDAYAVCYHEQSYLAIADSQDEADFFTTFIEEGGTILEYSLAISDSYDEALWLGFQNIYGEGWITVKDTPVKVLGDDRKDTWLRRLNIRDCGYISKDGSLGLMYCTLARPFICELDTTSLNNRYV</sequence>
<proteinExistence type="predicted"/>
<keyword evidence="2" id="KW-1185">Reference proteome</keyword>
<evidence type="ECO:0000313" key="1">
    <source>
        <dbReference type="EMBL" id="KAJ0174719.1"/>
    </source>
</evidence>
<protein>
    <submittedName>
        <fullName evidence="1">Uncharacterized protein</fullName>
    </submittedName>
</protein>
<gene>
    <name evidence="1" type="ORF">K1T71_009827</name>
</gene>
<dbReference type="Proteomes" id="UP000824533">
    <property type="component" value="Linkage Group LG17"/>
</dbReference>